<gene>
    <name evidence="2" type="ORF">ACI8B_510001</name>
</gene>
<dbReference type="PANTHER" id="PTHR43130">
    <property type="entry name" value="ARAC-FAMILY TRANSCRIPTIONAL REGULATOR"/>
    <property type="match status" value="1"/>
</dbReference>
<dbReference type="PANTHER" id="PTHR43130:SF2">
    <property type="entry name" value="DJ-1_PFPI DOMAIN-CONTAINING PROTEIN"/>
    <property type="match status" value="1"/>
</dbReference>
<dbReference type="Pfam" id="PF01965">
    <property type="entry name" value="DJ-1_PfpI"/>
    <property type="match status" value="1"/>
</dbReference>
<dbReference type="InterPro" id="IPR002818">
    <property type="entry name" value="DJ-1/PfpI"/>
</dbReference>
<dbReference type="SUPFAM" id="SSF52317">
    <property type="entry name" value="Class I glutamine amidotransferase-like"/>
    <property type="match status" value="1"/>
</dbReference>
<reference evidence="2 3" key="1">
    <citation type="submission" date="2019-10" db="EMBL/GenBank/DDBJ databases">
        <authorList>
            <person name="Karimi E."/>
        </authorList>
    </citation>
    <scope>NUCLEOTIDE SEQUENCE [LARGE SCALE GENOMIC DNA]</scope>
    <source>
        <strain evidence="2">Acinetobacter sp. 8BE</strain>
    </source>
</reference>
<sequence length="198" mass="21576">MQITILTFDQFNELDSLVALNILNRVKKSNWKVSIACPTEYVSSMNGVVIKSTSSLADVNTADVVLIGSGTKTREIVLDHEIMNTLKLDPLRQLIGAQCSGTLILSKLGILNDIPACTDITTKPWVIEAGVSVLNQPFFAKKNIATAGGCLSSVYLAAWVVARLEGLEKAKEIINYVAPVGEKELFVSQVLKNIEHYL</sequence>
<name>A0A653KAZ8_9GAMM</name>
<dbReference type="RefSeq" id="WP_159725826.1">
    <property type="nucleotide sequence ID" value="NZ_LR732759.1"/>
</dbReference>
<organism evidence="2 3">
    <name type="scientific">Acinetobacter proteolyticus</name>
    <dbReference type="NCBI Taxonomy" id="1776741"/>
    <lineage>
        <taxon>Bacteria</taxon>
        <taxon>Pseudomonadati</taxon>
        <taxon>Pseudomonadota</taxon>
        <taxon>Gammaproteobacteria</taxon>
        <taxon>Moraxellales</taxon>
        <taxon>Moraxellaceae</taxon>
        <taxon>Acinetobacter</taxon>
    </lineage>
</organism>
<proteinExistence type="predicted"/>
<protein>
    <submittedName>
        <fullName evidence="2">AraC family transcriptional regulator</fullName>
    </submittedName>
</protein>
<dbReference type="EMBL" id="CABWKZ010000047">
    <property type="protein sequence ID" value="VXA58113.1"/>
    <property type="molecule type" value="Genomic_DNA"/>
</dbReference>
<dbReference type="InterPro" id="IPR029062">
    <property type="entry name" value="Class_I_gatase-like"/>
</dbReference>
<feature type="domain" description="DJ-1/PfpI" evidence="1">
    <location>
        <begin position="2"/>
        <end position="157"/>
    </location>
</feature>
<dbReference type="Gene3D" id="3.40.50.880">
    <property type="match status" value="1"/>
</dbReference>
<evidence type="ECO:0000313" key="2">
    <source>
        <dbReference type="EMBL" id="VXA58113.1"/>
    </source>
</evidence>
<evidence type="ECO:0000259" key="1">
    <source>
        <dbReference type="Pfam" id="PF01965"/>
    </source>
</evidence>
<dbReference type="AlphaFoldDB" id="A0A653KAZ8"/>
<evidence type="ECO:0000313" key="3">
    <source>
        <dbReference type="Proteomes" id="UP000430404"/>
    </source>
</evidence>
<dbReference type="Proteomes" id="UP000430404">
    <property type="component" value="Unassembled WGS sequence"/>
</dbReference>
<dbReference type="GO" id="GO:0006355">
    <property type="term" value="P:regulation of DNA-templated transcription"/>
    <property type="evidence" value="ECO:0007669"/>
    <property type="project" value="TreeGrafter"/>
</dbReference>
<accession>A0A653KAZ8</accession>
<dbReference type="InterPro" id="IPR052158">
    <property type="entry name" value="INH-QAR"/>
</dbReference>